<dbReference type="Proteomes" id="UP001489719">
    <property type="component" value="Unassembled WGS sequence"/>
</dbReference>
<gene>
    <name evidence="1" type="ORF">V1517DRAFT_329275</name>
</gene>
<reference evidence="2" key="1">
    <citation type="journal article" date="2024" name="Front. Bioeng. Biotechnol.">
        <title>Genome-scale model development and genomic sequencing of the oleaginous clade Lipomyces.</title>
        <authorList>
            <person name="Czajka J.J."/>
            <person name="Han Y."/>
            <person name="Kim J."/>
            <person name="Mondo S.J."/>
            <person name="Hofstad B.A."/>
            <person name="Robles A."/>
            <person name="Haridas S."/>
            <person name="Riley R."/>
            <person name="LaButti K."/>
            <person name="Pangilinan J."/>
            <person name="Andreopoulos W."/>
            <person name="Lipzen A."/>
            <person name="Yan J."/>
            <person name="Wang M."/>
            <person name="Ng V."/>
            <person name="Grigoriev I.V."/>
            <person name="Spatafora J.W."/>
            <person name="Magnuson J.K."/>
            <person name="Baker S.E."/>
            <person name="Pomraning K.R."/>
        </authorList>
    </citation>
    <scope>NUCLEOTIDE SEQUENCE [LARGE SCALE GENOMIC DNA]</scope>
    <source>
        <strain evidence="2">CBS 10300</strain>
    </source>
</reference>
<accession>A0ACC3THY9</accession>
<evidence type="ECO:0000313" key="1">
    <source>
        <dbReference type="EMBL" id="KAK9320487.1"/>
    </source>
</evidence>
<comment type="caution">
    <text evidence="1">The sequence shown here is derived from an EMBL/GenBank/DDBJ whole genome shotgun (WGS) entry which is preliminary data.</text>
</comment>
<keyword evidence="2" id="KW-1185">Reference proteome</keyword>
<name>A0ACC3THY9_9ASCO</name>
<protein>
    <submittedName>
        <fullName evidence="1">Uncharacterized protein</fullName>
    </submittedName>
</protein>
<evidence type="ECO:0000313" key="2">
    <source>
        <dbReference type="Proteomes" id="UP001489719"/>
    </source>
</evidence>
<dbReference type="EMBL" id="MU970127">
    <property type="protein sequence ID" value="KAK9320487.1"/>
    <property type="molecule type" value="Genomic_DNA"/>
</dbReference>
<sequence>MQSHAIHHSTFPAAASAVSYPDHAIDFSTRKRVGKACDACRIKKSKCDGRRPCSRCIADDKICVFTERRRSSDRFYSASYVELLESRIEVLQQGIELLVQRISRGDSITSLLDDDGKISINKIVDKLSIEGGAFAGENRWPPVSARASSVNDDDEVDGHSTESDGGLATKRRHGFEDEPLPLKSAKYAIDHIAPIPESHFDPPSYYATCIPPSYSALSDASSLVSSPSIASTFYPSPRSDMANLTFELYSLDLPPPFLTFDPLDKTMSVSNDIWSTSPMFEV</sequence>
<organism evidence="1 2">
    <name type="scientific">Lipomyces orientalis</name>
    <dbReference type="NCBI Taxonomy" id="1233043"/>
    <lineage>
        <taxon>Eukaryota</taxon>
        <taxon>Fungi</taxon>
        <taxon>Dikarya</taxon>
        <taxon>Ascomycota</taxon>
        <taxon>Saccharomycotina</taxon>
        <taxon>Lipomycetes</taxon>
        <taxon>Lipomycetales</taxon>
        <taxon>Lipomycetaceae</taxon>
        <taxon>Lipomyces</taxon>
    </lineage>
</organism>
<proteinExistence type="predicted"/>